<organism evidence="1 2">
    <name type="scientific">Zizania palustris</name>
    <name type="common">Northern wild rice</name>
    <dbReference type="NCBI Taxonomy" id="103762"/>
    <lineage>
        <taxon>Eukaryota</taxon>
        <taxon>Viridiplantae</taxon>
        <taxon>Streptophyta</taxon>
        <taxon>Embryophyta</taxon>
        <taxon>Tracheophyta</taxon>
        <taxon>Spermatophyta</taxon>
        <taxon>Magnoliopsida</taxon>
        <taxon>Liliopsida</taxon>
        <taxon>Poales</taxon>
        <taxon>Poaceae</taxon>
        <taxon>BOP clade</taxon>
        <taxon>Oryzoideae</taxon>
        <taxon>Oryzeae</taxon>
        <taxon>Zizaniinae</taxon>
        <taxon>Zizania</taxon>
    </lineage>
</organism>
<dbReference type="EMBL" id="JAAALK010000290">
    <property type="protein sequence ID" value="KAG8045015.1"/>
    <property type="molecule type" value="Genomic_DNA"/>
</dbReference>
<proteinExistence type="predicted"/>
<evidence type="ECO:0000313" key="1">
    <source>
        <dbReference type="EMBL" id="KAG8045015.1"/>
    </source>
</evidence>
<reference evidence="1" key="2">
    <citation type="submission" date="2021-02" db="EMBL/GenBank/DDBJ databases">
        <authorList>
            <person name="Kimball J.A."/>
            <person name="Haas M.W."/>
            <person name="Macchietto M."/>
            <person name="Kono T."/>
            <person name="Duquette J."/>
            <person name="Shao M."/>
        </authorList>
    </citation>
    <scope>NUCLEOTIDE SEQUENCE</scope>
    <source>
        <tissue evidence="1">Fresh leaf tissue</tissue>
    </source>
</reference>
<dbReference type="Proteomes" id="UP000729402">
    <property type="component" value="Unassembled WGS sequence"/>
</dbReference>
<name>A0A8J5V0N7_ZIZPA</name>
<sequence length="94" mass="10618">MLFPGAIVGNLTKRMTFPRNTQIKNPGAATGQECFSSNRSLASRDTCWKLLLCCWSASVIILHSTFFLARVLSSQEIKTDPRPPFHQENTFSLW</sequence>
<accession>A0A8J5V0N7</accession>
<comment type="caution">
    <text evidence="1">The sequence shown here is derived from an EMBL/GenBank/DDBJ whole genome shotgun (WGS) entry which is preliminary data.</text>
</comment>
<reference evidence="1" key="1">
    <citation type="journal article" date="2021" name="bioRxiv">
        <title>Whole Genome Assembly and Annotation of Northern Wild Rice, Zizania palustris L., Supports a Whole Genome Duplication in the Zizania Genus.</title>
        <authorList>
            <person name="Haas M."/>
            <person name="Kono T."/>
            <person name="Macchietto M."/>
            <person name="Millas R."/>
            <person name="McGilp L."/>
            <person name="Shao M."/>
            <person name="Duquette J."/>
            <person name="Hirsch C.N."/>
            <person name="Kimball J."/>
        </authorList>
    </citation>
    <scope>NUCLEOTIDE SEQUENCE</scope>
    <source>
        <tissue evidence="1">Fresh leaf tissue</tissue>
    </source>
</reference>
<protein>
    <submittedName>
        <fullName evidence="1">Uncharacterized protein</fullName>
    </submittedName>
</protein>
<evidence type="ECO:0000313" key="2">
    <source>
        <dbReference type="Proteomes" id="UP000729402"/>
    </source>
</evidence>
<dbReference type="AlphaFoldDB" id="A0A8J5V0N7"/>
<gene>
    <name evidence="1" type="ORF">GUJ93_ZPchr0008g12339</name>
</gene>
<keyword evidence="2" id="KW-1185">Reference proteome</keyword>